<feature type="domain" description="Cytochrome b/b6 N-terminal region profile" evidence="18">
    <location>
        <begin position="13"/>
        <end position="224"/>
    </location>
</feature>
<proteinExistence type="inferred from homology"/>
<feature type="transmembrane region" description="Helical" evidence="17">
    <location>
        <begin position="155"/>
        <end position="176"/>
    </location>
</feature>
<evidence type="ECO:0000256" key="4">
    <source>
        <dbReference type="ARBA" id="ARBA00013531"/>
    </source>
</evidence>
<dbReference type="Gene3D" id="1.20.810.10">
    <property type="entry name" value="Cytochrome Bc1 Complex, Chain C"/>
    <property type="match status" value="1"/>
</dbReference>
<keyword evidence="9 15" id="KW-0479">Metal-binding</keyword>
<keyword evidence="13 17" id="KW-0472">Membrane</keyword>
<evidence type="ECO:0000259" key="18">
    <source>
        <dbReference type="PROSITE" id="PS51002"/>
    </source>
</evidence>
<dbReference type="InterPro" id="IPR048259">
    <property type="entry name" value="Cytochrome_b_N_euk/bac"/>
</dbReference>
<dbReference type="InterPro" id="IPR048260">
    <property type="entry name" value="Cytochrome_b_C_euk/bac"/>
</dbReference>
<dbReference type="GO" id="GO:0016491">
    <property type="term" value="F:oxidoreductase activity"/>
    <property type="evidence" value="ECO:0007669"/>
    <property type="project" value="InterPro"/>
</dbReference>
<feature type="transmembrane region" description="Helical" evidence="17">
    <location>
        <begin position="42"/>
        <end position="69"/>
    </location>
</feature>
<dbReference type="GO" id="GO:0045275">
    <property type="term" value="C:respiratory chain complex III"/>
    <property type="evidence" value="ECO:0007669"/>
    <property type="project" value="InterPro"/>
</dbReference>
<accession>A0A2N5XXC4</accession>
<dbReference type="PROSITE" id="PS51003">
    <property type="entry name" value="CYTB_CTER"/>
    <property type="match status" value="1"/>
</dbReference>
<dbReference type="GO" id="GO:0022904">
    <property type="term" value="P:respiratory electron transport chain"/>
    <property type="evidence" value="ECO:0007669"/>
    <property type="project" value="InterPro"/>
</dbReference>
<keyword evidence="12 15" id="KW-0408">Iron</keyword>
<feature type="transmembrane region" description="Helical" evidence="17">
    <location>
        <begin position="305"/>
        <end position="324"/>
    </location>
</feature>
<dbReference type="OrthoDB" id="9804503at2"/>
<comment type="similarity">
    <text evidence="16">Belongs to the cytochrome b family.</text>
</comment>
<feature type="binding site" description="axial binding residue" evidence="15">
    <location>
        <position position="110"/>
    </location>
    <ligand>
        <name>heme b</name>
        <dbReference type="ChEBI" id="CHEBI:60344"/>
        <label>b566</label>
    </ligand>
    <ligandPart>
        <name>Fe</name>
        <dbReference type="ChEBI" id="CHEBI:18248"/>
    </ligandPart>
</feature>
<evidence type="ECO:0000256" key="3">
    <source>
        <dbReference type="ARBA" id="ARBA00011649"/>
    </source>
</evidence>
<evidence type="ECO:0000256" key="15">
    <source>
        <dbReference type="PIRSR" id="PIRSR038885-2"/>
    </source>
</evidence>
<feature type="binding site" description="axial binding residue" evidence="15">
    <location>
        <position position="211"/>
    </location>
    <ligand>
        <name>heme b</name>
        <dbReference type="ChEBI" id="CHEBI:60344"/>
        <label>b566</label>
    </ligand>
    <ligandPart>
        <name>Fe</name>
        <dbReference type="ChEBI" id="CHEBI:18248"/>
    </ligandPart>
</feature>
<evidence type="ECO:0000256" key="9">
    <source>
        <dbReference type="ARBA" id="ARBA00022723"/>
    </source>
</evidence>
<dbReference type="Pfam" id="PF00033">
    <property type="entry name" value="Cytochrome_B"/>
    <property type="match status" value="1"/>
</dbReference>
<feature type="transmembrane region" description="Helical" evidence="17">
    <location>
        <begin position="364"/>
        <end position="389"/>
    </location>
</feature>
<gene>
    <name evidence="20" type="ORF">C0081_02760</name>
</gene>
<keyword evidence="5 16" id="KW-0813">Transport</keyword>
<dbReference type="SUPFAM" id="SSF81342">
    <property type="entry name" value="Transmembrane di-heme cytochromes"/>
    <property type="match status" value="1"/>
</dbReference>
<dbReference type="CDD" id="cd00290">
    <property type="entry name" value="cytochrome_b_C"/>
    <property type="match status" value="1"/>
</dbReference>
<evidence type="ECO:0000256" key="6">
    <source>
        <dbReference type="ARBA" id="ARBA00022617"/>
    </source>
</evidence>
<dbReference type="EMBL" id="PKUQ01000001">
    <property type="protein sequence ID" value="PLW79164.1"/>
    <property type="molecule type" value="Genomic_DNA"/>
</dbReference>
<keyword evidence="6 15" id="KW-0349">Heme</keyword>
<evidence type="ECO:0000256" key="13">
    <source>
        <dbReference type="ARBA" id="ARBA00023136"/>
    </source>
</evidence>
<evidence type="ECO:0000259" key="19">
    <source>
        <dbReference type="PROSITE" id="PS51003"/>
    </source>
</evidence>
<feature type="domain" description="Cytochrome b/b6 C-terminal region profile" evidence="19">
    <location>
        <begin position="227"/>
        <end position="397"/>
    </location>
</feature>
<dbReference type="Pfam" id="PF00032">
    <property type="entry name" value="Cytochrom_B_C"/>
    <property type="match status" value="1"/>
</dbReference>
<keyword evidence="21" id="KW-1185">Reference proteome</keyword>
<reference evidence="20 21" key="1">
    <citation type="submission" date="2018-01" db="EMBL/GenBank/DDBJ databases">
        <title>The draft genome sequence of Cohaesibacter sp. H1304.</title>
        <authorList>
            <person name="Wang N.-N."/>
            <person name="Du Z.-J."/>
        </authorList>
    </citation>
    <scope>NUCLEOTIDE SEQUENCE [LARGE SCALE GENOMIC DNA]</scope>
    <source>
        <strain evidence="20 21">H1304</strain>
    </source>
</reference>
<protein>
    <recommendedName>
        <fullName evidence="4 16">Cytochrome b</fullName>
    </recommendedName>
</protein>
<keyword evidence="11 17" id="KW-1133">Transmembrane helix</keyword>
<evidence type="ECO:0000256" key="17">
    <source>
        <dbReference type="SAM" id="Phobius"/>
    </source>
</evidence>
<feature type="binding site" evidence="14">
    <location>
        <position position="216"/>
    </location>
    <ligand>
        <name>a ubiquinone</name>
        <dbReference type="ChEBI" id="CHEBI:16389"/>
    </ligand>
</feature>
<evidence type="ECO:0000256" key="10">
    <source>
        <dbReference type="ARBA" id="ARBA00022982"/>
    </source>
</evidence>
<feature type="transmembrane region" description="Helical" evidence="17">
    <location>
        <begin position="196"/>
        <end position="215"/>
    </location>
</feature>
<comment type="cofactor">
    <cofactor evidence="16">
        <name>heme b</name>
        <dbReference type="ChEBI" id="CHEBI:60344"/>
    </cofactor>
    <text evidence="16">Binds 2 heme groups non-covalently.</text>
</comment>
<dbReference type="InterPro" id="IPR005798">
    <property type="entry name" value="Cyt_b/b6_C"/>
</dbReference>
<evidence type="ECO:0000256" key="14">
    <source>
        <dbReference type="PIRSR" id="PIRSR038885-1"/>
    </source>
</evidence>
<feature type="transmembrane region" description="Helical" evidence="17">
    <location>
        <begin position="246"/>
        <end position="267"/>
    </location>
</feature>
<evidence type="ECO:0000256" key="1">
    <source>
        <dbReference type="ARBA" id="ARBA00002444"/>
    </source>
</evidence>
<evidence type="ECO:0000256" key="8">
    <source>
        <dbReference type="ARBA" id="ARBA00022692"/>
    </source>
</evidence>
<comment type="subunit">
    <text evidence="3 16">The main subunits of complex b-c1 are: cytochrome b, cytochrome c1 and the Rieske protein.</text>
</comment>
<evidence type="ECO:0000256" key="2">
    <source>
        <dbReference type="ARBA" id="ARBA00004141"/>
    </source>
</evidence>
<feature type="transmembrane region" description="Helical" evidence="17">
    <location>
        <begin position="340"/>
        <end position="357"/>
    </location>
</feature>
<feature type="binding site" description="axial binding residue" evidence="15">
    <location>
        <position position="197"/>
    </location>
    <ligand>
        <name>heme b</name>
        <dbReference type="ChEBI" id="CHEBI:60344"/>
        <label>b562</label>
    </ligand>
    <ligandPart>
        <name>Fe</name>
        <dbReference type="ChEBI" id="CHEBI:18248"/>
    </ligandPart>
</feature>
<sequence>MSGHSTFEPQNGFVKWMERRLPFISLAHNSFVSYPVPKNLNYLWTFGAILAVCLVAQIITGVVLVMHYTPHTSMAFDSVEHIMRDVNWGWMLRYLHANGASMFFIAVYIHIFRGIYYGSYKEPREVVWILGVVIFLLMMATGFMGYVLPWGQMSFWGATVITNLFSAFPIVGDPIVELLWGGFSVDNPTLNRFFSLHYLLPFMLAAIVGLHIWAFHEVGNNNPTGVEVKDSQDTVPFTPYYTVKDLYAIVLFLIFFAWMAFMVPNFMGHPDNYIPADSLVTPAHIVPEWYFLPFYAILRAIPDKLGGVLAMFGAIAVLFVLPWLDTSKVRSNNYRPLGKQFFWIFVVVCLGLGYLGGKPAEDGYVLWARIFTVYYFAYFLVILPVLGFIEKPKALPASISEAVLSKHGGSAAADSKA</sequence>
<dbReference type="InterPro" id="IPR030689">
    <property type="entry name" value="Cytochrome_b"/>
</dbReference>
<feature type="transmembrane region" description="Helical" evidence="17">
    <location>
        <begin position="90"/>
        <end position="111"/>
    </location>
</feature>
<feature type="binding site" description="axial binding residue" evidence="15">
    <location>
        <position position="96"/>
    </location>
    <ligand>
        <name>heme b</name>
        <dbReference type="ChEBI" id="CHEBI:60344"/>
        <label>b562</label>
    </ligand>
    <ligandPart>
        <name>Fe</name>
        <dbReference type="ChEBI" id="CHEBI:18248"/>
    </ligandPart>
</feature>
<evidence type="ECO:0000313" key="21">
    <source>
        <dbReference type="Proteomes" id="UP000234881"/>
    </source>
</evidence>
<dbReference type="PANTHER" id="PTHR19271:SF16">
    <property type="entry name" value="CYTOCHROME B"/>
    <property type="match status" value="1"/>
</dbReference>
<dbReference type="InterPro" id="IPR016174">
    <property type="entry name" value="Di-haem_cyt_TM"/>
</dbReference>
<dbReference type="Proteomes" id="UP000234881">
    <property type="component" value="Unassembled WGS sequence"/>
</dbReference>
<dbReference type="CDD" id="cd00284">
    <property type="entry name" value="Cytochrome_b_N"/>
    <property type="match status" value="1"/>
</dbReference>
<dbReference type="PIRSF" id="PIRSF038885">
    <property type="entry name" value="COB"/>
    <property type="match status" value="1"/>
</dbReference>
<comment type="caution">
    <text evidence="20">The sequence shown here is derived from an EMBL/GenBank/DDBJ whole genome shotgun (WGS) entry which is preliminary data.</text>
</comment>
<organism evidence="20 21">
    <name type="scientific">Cohaesibacter celericrescens</name>
    <dbReference type="NCBI Taxonomy" id="2067669"/>
    <lineage>
        <taxon>Bacteria</taxon>
        <taxon>Pseudomonadati</taxon>
        <taxon>Pseudomonadota</taxon>
        <taxon>Alphaproteobacteria</taxon>
        <taxon>Hyphomicrobiales</taxon>
        <taxon>Cohaesibacteraceae</taxon>
    </lineage>
</organism>
<dbReference type="GO" id="GO:0046872">
    <property type="term" value="F:metal ion binding"/>
    <property type="evidence" value="ECO:0007669"/>
    <property type="project" value="UniProtKB-KW"/>
</dbReference>
<evidence type="ECO:0000313" key="20">
    <source>
        <dbReference type="EMBL" id="PLW79164.1"/>
    </source>
</evidence>
<comment type="cofactor">
    <cofactor evidence="15">
        <name>heme</name>
        <dbReference type="ChEBI" id="CHEBI:30413"/>
    </cofactor>
    <text evidence="15">Binds 2 heme groups non-covalently.</text>
</comment>
<feature type="transmembrane region" description="Helical" evidence="17">
    <location>
        <begin position="126"/>
        <end position="148"/>
    </location>
</feature>
<dbReference type="AlphaFoldDB" id="A0A2N5XXC4"/>
<evidence type="ECO:0000256" key="11">
    <source>
        <dbReference type="ARBA" id="ARBA00022989"/>
    </source>
</evidence>
<dbReference type="GO" id="GO:0008121">
    <property type="term" value="F:quinol-cytochrome-c reductase activity"/>
    <property type="evidence" value="ECO:0007669"/>
    <property type="project" value="InterPro"/>
</dbReference>
<evidence type="ECO:0000256" key="7">
    <source>
        <dbReference type="ARBA" id="ARBA00022660"/>
    </source>
</evidence>
<dbReference type="SUPFAM" id="SSF81648">
    <property type="entry name" value="a domain/subunit of cytochrome bc1 complex (Ubiquinol-cytochrome c reductase)"/>
    <property type="match status" value="1"/>
</dbReference>
<evidence type="ECO:0000256" key="16">
    <source>
        <dbReference type="RuleBase" id="RU003385"/>
    </source>
</evidence>
<comment type="function">
    <text evidence="1 16">Component of the ubiquinol-cytochrome c reductase complex (complex III or cytochrome b-c1 complex), which is a respiratory chain that generates an electrochemical potential coupled to ATP synthesis.</text>
</comment>
<dbReference type="PANTHER" id="PTHR19271">
    <property type="entry name" value="CYTOCHROME B"/>
    <property type="match status" value="1"/>
</dbReference>
<keyword evidence="10 16" id="KW-0249">Electron transport</keyword>
<evidence type="ECO:0000256" key="5">
    <source>
        <dbReference type="ARBA" id="ARBA00022448"/>
    </source>
</evidence>
<comment type="subcellular location">
    <subcellularLocation>
        <location evidence="2">Membrane</location>
        <topology evidence="2">Multi-pass membrane protein</topology>
    </subcellularLocation>
</comment>
<dbReference type="RefSeq" id="WP_101532246.1">
    <property type="nucleotide sequence ID" value="NZ_PKUQ01000001.1"/>
</dbReference>
<name>A0A2N5XXC4_9HYPH</name>
<keyword evidence="8 16" id="KW-0812">Transmembrane</keyword>
<keyword evidence="7 16" id="KW-0679">Respiratory chain</keyword>
<dbReference type="PROSITE" id="PS51002">
    <property type="entry name" value="CYTB_NTER"/>
    <property type="match status" value="1"/>
</dbReference>
<dbReference type="InterPro" id="IPR005797">
    <property type="entry name" value="Cyt_b/b6_N"/>
</dbReference>
<dbReference type="FunFam" id="1.20.810.10:FF:000004">
    <property type="entry name" value="Cytochrome b"/>
    <property type="match status" value="1"/>
</dbReference>
<evidence type="ECO:0000256" key="12">
    <source>
        <dbReference type="ARBA" id="ARBA00023004"/>
    </source>
</evidence>
<dbReference type="InterPro" id="IPR036150">
    <property type="entry name" value="Cyt_b/b6_C_sf"/>
</dbReference>
<dbReference type="InterPro" id="IPR027387">
    <property type="entry name" value="Cytb/b6-like_sf"/>
</dbReference>